<evidence type="ECO:0000313" key="8">
    <source>
        <dbReference type="Proteomes" id="UP000282211"/>
    </source>
</evidence>
<evidence type="ECO:0000313" key="7">
    <source>
        <dbReference type="EMBL" id="RKQ72185.1"/>
    </source>
</evidence>
<organism evidence="7 8">
    <name type="scientific">Litorimonas taeanensis</name>
    <dbReference type="NCBI Taxonomy" id="568099"/>
    <lineage>
        <taxon>Bacteria</taxon>
        <taxon>Pseudomonadati</taxon>
        <taxon>Pseudomonadota</taxon>
        <taxon>Alphaproteobacteria</taxon>
        <taxon>Maricaulales</taxon>
        <taxon>Robiginitomaculaceae</taxon>
    </lineage>
</organism>
<dbReference type="SUPFAM" id="SSF53901">
    <property type="entry name" value="Thiolase-like"/>
    <property type="match status" value="2"/>
</dbReference>
<dbReference type="InterPro" id="IPR020613">
    <property type="entry name" value="Thiolase_CS"/>
</dbReference>
<dbReference type="PANTHER" id="PTHR43365:SF1">
    <property type="entry name" value="ACETYL-COA C-ACYLTRANSFERASE"/>
    <property type="match status" value="1"/>
</dbReference>
<protein>
    <submittedName>
        <fullName evidence="7">Acetyl-CoA C-acetyltransferase/acetyl-CoA acyltransferase</fullName>
    </submittedName>
</protein>
<keyword evidence="8" id="KW-1185">Reference proteome</keyword>
<gene>
    <name evidence="7" type="ORF">DES40_1522</name>
</gene>
<evidence type="ECO:0000256" key="3">
    <source>
        <dbReference type="ARBA" id="ARBA00023315"/>
    </source>
</evidence>
<sequence>MDVYIQDCVRTPRGKARDSGGLASYQPHELVGHLIGALEQRNAVSKQNVESLTLGCVGQINAQGGHIALTSKILNHLPENSTAHTVNNFCASGLSAIGLATATIAAGFTKTALAGGVEMLSRVPFMADEASYYSDKSLPPLKQYIPVALAADLLARQNGIARETLDEIALRSQNRAEAAEENTALLSSRIATSTLDRDEAIRPTNMETLQMLEPAFGAFAQPYASALDGQDYEPQMTKSHAPPMADGAGLALLGGAGVFNTPRARIISFVEQGGNDRESLLAGIAAMKEALMRANLDFKDIDRIEFMEAFAPTVAIFEREFQPDISKVNVGGGHIAKGHPMGATGAVLLSTLMDALDECRGRYGLVVVTGAQGVGAAMIIERLH</sequence>
<dbReference type="PROSITE" id="PS00737">
    <property type="entry name" value="THIOLASE_2"/>
    <property type="match status" value="1"/>
</dbReference>
<feature type="domain" description="Thiolase N-terminal" evidence="5">
    <location>
        <begin position="3"/>
        <end position="217"/>
    </location>
</feature>
<dbReference type="Pfam" id="PF02803">
    <property type="entry name" value="Thiolase_C"/>
    <property type="match status" value="1"/>
</dbReference>
<dbReference type="InterPro" id="IPR002155">
    <property type="entry name" value="Thiolase"/>
</dbReference>
<dbReference type="InterPro" id="IPR020617">
    <property type="entry name" value="Thiolase_C"/>
</dbReference>
<dbReference type="AlphaFoldDB" id="A0A420WMS2"/>
<dbReference type="InterPro" id="IPR016039">
    <property type="entry name" value="Thiolase-like"/>
</dbReference>
<evidence type="ECO:0000256" key="4">
    <source>
        <dbReference type="RuleBase" id="RU003557"/>
    </source>
</evidence>
<dbReference type="PANTHER" id="PTHR43365">
    <property type="entry name" value="BLR7806 PROTEIN"/>
    <property type="match status" value="1"/>
</dbReference>
<reference evidence="7 8" key="1">
    <citation type="submission" date="2018-10" db="EMBL/GenBank/DDBJ databases">
        <title>Genomic Encyclopedia of Type Strains, Phase IV (KMG-IV): sequencing the most valuable type-strain genomes for metagenomic binning, comparative biology and taxonomic classification.</title>
        <authorList>
            <person name="Goeker M."/>
        </authorList>
    </citation>
    <scope>NUCLEOTIDE SEQUENCE [LARGE SCALE GENOMIC DNA]</scope>
    <source>
        <strain evidence="7 8">DSM 22008</strain>
    </source>
</reference>
<keyword evidence="2 4" id="KW-0808">Transferase</keyword>
<evidence type="ECO:0000256" key="1">
    <source>
        <dbReference type="ARBA" id="ARBA00010982"/>
    </source>
</evidence>
<evidence type="ECO:0000259" key="5">
    <source>
        <dbReference type="Pfam" id="PF00108"/>
    </source>
</evidence>
<feature type="domain" description="Thiolase C-terminal" evidence="6">
    <location>
        <begin position="261"/>
        <end position="382"/>
    </location>
</feature>
<keyword evidence="3 4" id="KW-0012">Acyltransferase</keyword>
<dbReference type="Pfam" id="PF00108">
    <property type="entry name" value="Thiolase_N"/>
    <property type="match status" value="1"/>
</dbReference>
<dbReference type="PROSITE" id="PS00098">
    <property type="entry name" value="THIOLASE_1"/>
    <property type="match status" value="1"/>
</dbReference>
<comment type="caution">
    <text evidence="7">The sequence shown here is derived from an EMBL/GenBank/DDBJ whole genome shotgun (WGS) entry which is preliminary data.</text>
</comment>
<dbReference type="InterPro" id="IPR020615">
    <property type="entry name" value="Thiolase_acyl_enz_int_AS"/>
</dbReference>
<name>A0A420WMS2_9PROT</name>
<evidence type="ECO:0000259" key="6">
    <source>
        <dbReference type="Pfam" id="PF02803"/>
    </source>
</evidence>
<dbReference type="EMBL" id="RBII01000001">
    <property type="protein sequence ID" value="RKQ72185.1"/>
    <property type="molecule type" value="Genomic_DNA"/>
</dbReference>
<dbReference type="NCBIfam" id="TIGR01930">
    <property type="entry name" value="AcCoA-C-Actrans"/>
    <property type="match status" value="1"/>
</dbReference>
<dbReference type="InterPro" id="IPR020616">
    <property type="entry name" value="Thiolase_N"/>
</dbReference>
<dbReference type="GO" id="GO:0003988">
    <property type="term" value="F:acetyl-CoA C-acyltransferase activity"/>
    <property type="evidence" value="ECO:0007669"/>
    <property type="project" value="UniProtKB-ARBA"/>
</dbReference>
<dbReference type="Proteomes" id="UP000282211">
    <property type="component" value="Unassembled WGS sequence"/>
</dbReference>
<dbReference type="Gene3D" id="3.40.47.10">
    <property type="match status" value="2"/>
</dbReference>
<dbReference type="RefSeq" id="WP_121100170.1">
    <property type="nucleotide sequence ID" value="NZ_RBII01000001.1"/>
</dbReference>
<accession>A0A420WMS2</accession>
<proteinExistence type="inferred from homology"/>
<dbReference type="CDD" id="cd00751">
    <property type="entry name" value="thiolase"/>
    <property type="match status" value="1"/>
</dbReference>
<dbReference type="OrthoDB" id="7623727at2"/>
<dbReference type="InParanoid" id="A0A420WMS2"/>
<comment type="similarity">
    <text evidence="1 4">Belongs to the thiolase-like superfamily. Thiolase family.</text>
</comment>
<evidence type="ECO:0000256" key="2">
    <source>
        <dbReference type="ARBA" id="ARBA00022679"/>
    </source>
</evidence>
<dbReference type="PIRSF" id="PIRSF000429">
    <property type="entry name" value="Ac-CoA_Ac_transf"/>
    <property type="match status" value="1"/>
</dbReference>